<dbReference type="PROSITE" id="PS50835">
    <property type="entry name" value="IG_LIKE"/>
    <property type="match status" value="3"/>
</dbReference>
<dbReference type="Ensembl" id="ENSCCRT00020007768.1">
    <property type="protein sequence ID" value="ENSCCRP00020006910.1"/>
    <property type="gene ID" value="ENSCCRG00020003800.1"/>
</dbReference>
<sequence>SAALLCLLSSYSPQGAQVSWTLDGSEVTEGVQTSAESERDGRYSRSSVLSLSKARWEAGDLRWKIIIDRKSGPAVKPSVSLLPPSSLQISGDSAALLCLLSSYSPQGAQVSWTLDGSEVTEGVQTSAESERDGRYSRSSVLSLSKARWEAGERFVCRVTHDGAAQETSFLKSSEKDTPNSAFSALLSGITRPKVSVLPPSSAEISSKKTATLVCVASEGFPSDWSLSWKVDGSSRSQESSAGLLEKDGLYSWSSSLTLSEQEWMESVSVSCEATRSGQPALTGHVTRQQCSE</sequence>
<dbReference type="PROSITE" id="PS00290">
    <property type="entry name" value="IG_MHC"/>
    <property type="match status" value="1"/>
</dbReference>
<feature type="domain" description="Ig-like" evidence="3">
    <location>
        <begin position="1"/>
        <end position="57"/>
    </location>
</feature>
<dbReference type="InterPro" id="IPR013783">
    <property type="entry name" value="Ig-like_fold"/>
</dbReference>
<dbReference type="SMART" id="SM00407">
    <property type="entry name" value="IGc1"/>
    <property type="match status" value="3"/>
</dbReference>
<evidence type="ECO:0000256" key="2">
    <source>
        <dbReference type="ARBA" id="ARBA00023319"/>
    </source>
</evidence>
<protein>
    <recommendedName>
        <fullName evidence="3">Ig-like domain-containing protein</fullName>
    </recommendedName>
</protein>
<keyword evidence="1" id="KW-1015">Disulfide bond</keyword>
<accession>A0A8C2C770</accession>
<evidence type="ECO:0000259" key="3">
    <source>
        <dbReference type="PROSITE" id="PS50835"/>
    </source>
</evidence>
<evidence type="ECO:0000256" key="1">
    <source>
        <dbReference type="ARBA" id="ARBA00023157"/>
    </source>
</evidence>
<dbReference type="InterPro" id="IPR003599">
    <property type="entry name" value="Ig_sub"/>
</dbReference>
<evidence type="ECO:0000313" key="4">
    <source>
        <dbReference type="Ensembl" id="ENSCCRP00020006910.1"/>
    </source>
</evidence>
<dbReference type="InterPro" id="IPR007110">
    <property type="entry name" value="Ig-like_dom"/>
</dbReference>
<organism evidence="4 5">
    <name type="scientific">Cyprinus carpio</name>
    <name type="common">Common carp</name>
    <dbReference type="NCBI Taxonomy" id="7962"/>
    <lineage>
        <taxon>Eukaryota</taxon>
        <taxon>Metazoa</taxon>
        <taxon>Chordata</taxon>
        <taxon>Craniata</taxon>
        <taxon>Vertebrata</taxon>
        <taxon>Euteleostomi</taxon>
        <taxon>Actinopterygii</taxon>
        <taxon>Neopterygii</taxon>
        <taxon>Teleostei</taxon>
        <taxon>Ostariophysi</taxon>
        <taxon>Cypriniformes</taxon>
        <taxon>Cyprinidae</taxon>
        <taxon>Cyprininae</taxon>
        <taxon>Cyprinus</taxon>
    </lineage>
</organism>
<reference evidence="4" key="1">
    <citation type="submission" date="2025-08" db="UniProtKB">
        <authorList>
            <consortium name="Ensembl"/>
        </authorList>
    </citation>
    <scope>IDENTIFICATION</scope>
</reference>
<feature type="domain" description="Ig-like" evidence="3">
    <location>
        <begin position="77"/>
        <end position="170"/>
    </location>
</feature>
<dbReference type="InterPro" id="IPR036179">
    <property type="entry name" value="Ig-like_dom_sf"/>
</dbReference>
<dbReference type="InterPro" id="IPR003597">
    <property type="entry name" value="Ig_C1-set"/>
</dbReference>
<dbReference type="PANTHER" id="PTHR23411">
    <property type="entry name" value="TAPASIN"/>
    <property type="match status" value="1"/>
</dbReference>
<dbReference type="FunFam" id="2.60.40.10:FF:001918">
    <property type="entry name" value="Immunoglobulin light 1 constant 3"/>
    <property type="match status" value="1"/>
</dbReference>
<dbReference type="SUPFAM" id="SSF48726">
    <property type="entry name" value="Immunoglobulin"/>
    <property type="match status" value="3"/>
</dbReference>
<dbReference type="Pfam" id="PF07654">
    <property type="entry name" value="C1-set"/>
    <property type="match status" value="3"/>
</dbReference>
<name>A0A8C2C770_CYPCA</name>
<dbReference type="SMART" id="SM00409">
    <property type="entry name" value="IG"/>
    <property type="match status" value="2"/>
</dbReference>
<dbReference type="FunFam" id="2.60.40.10:FF:000283">
    <property type="entry name" value="Immunoglobulin kappa constant"/>
    <property type="match status" value="1"/>
</dbReference>
<dbReference type="AlphaFoldDB" id="A0A8C2C770"/>
<evidence type="ECO:0000313" key="5">
    <source>
        <dbReference type="Proteomes" id="UP000694701"/>
    </source>
</evidence>
<dbReference type="InterPro" id="IPR050380">
    <property type="entry name" value="Immune_Resp_Modulators"/>
</dbReference>
<dbReference type="InterPro" id="IPR003006">
    <property type="entry name" value="Ig/MHC_CS"/>
</dbReference>
<proteinExistence type="predicted"/>
<feature type="domain" description="Ig-like" evidence="3">
    <location>
        <begin position="192"/>
        <end position="282"/>
    </location>
</feature>
<dbReference type="Gene3D" id="2.60.40.10">
    <property type="entry name" value="Immunoglobulins"/>
    <property type="match status" value="3"/>
</dbReference>
<dbReference type="Proteomes" id="UP000694701">
    <property type="component" value="Unplaced"/>
</dbReference>
<keyword evidence="2" id="KW-0393">Immunoglobulin domain</keyword>